<feature type="transmembrane region" description="Helical" evidence="6">
    <location>
        <begin position="180"/>
        <end position="195"/>
    </location>
</feature>
<gene>
    <name evidence="7" type="ORF">CPAV1605_1610</name>
</gene>
<feature type="transmembrane region" description="Helical" evidence="6">
    <location>
        <begin position="231"/>
        <end position="253"/>
    </location>
</feature>
<dbReference type="InterPro" id="IPR000715">
    <property type="entry name" value="Glycosyl_transferase_4"/>
</dbReference>
<organism evidence="7">
    <name type="scientific">seawater metagenome</name>
    <dbReference type="NCBI Taxonomy" id="1561972"/>
    <lineage>
        <taxon>unclassified sequences</taxon>
        <taxon>metagenomes</taxon>
        <taxon>ecological metagenomes</taxon>
    </lineage>
</organism>
<feature type="transmembrane region" description="Helical" evidence="6">
    <location>
        <begin position="273"/>
        <end position="290"/>
    </location>
</feature>
<feature type="transmembrane region" description="Helical" evidence="6">
    <location>
        <begin position="201"/>
        <end position="219"/>
    </location>
</feature>
<dbReference type="GO" id="GO:0044038">
    <property type="term" value="P:cell wall macromolecule biosynthetic process"/>
    <property type="evidence" value="ECO:0007669"/>
    <property type="project" value="TreeGrafter"/>
</dbReference>
<evidence type="ECO:0000256" key="6">
    <source>
        <dbReference type="SAM" id="Phobius"/>
    </source>
</evidence>
<feature type="transmembrane region" description="Helical" evidence="6">
    <location>
        <begin position="108"/>
        <end position="125"/>
    </location>
</feature>
<evidence type="ECO:0000256" key="4">
    <source>
        <dbReference type="ARBA" id="ARBA00022989"/>
    </source>
</evidence>
<keyword evidence="5 6" id="KW-0472">Membrane</keyword>
<evidence type="ECO:0000256" key="1">
    <source>
        <dbReference type="ARBA" id="ARBA00004141"/>
    </source>
</evidence>
<protein>
    <submittedName>
        <fullName evidence="7">Glycosyl transferase family 4</fullName>
    </submittedName>
</protein>
<reference evidence="7" key="1">
    <citation type="submission" date="2019-09" db="EMBL/GenBank/DDBJ databases">
        <authorList>
            <person name="Needham M D."/>
        </authorList>
    </citation>
    <scope>NUCLEOTIDE SEQUENCE</scope>
</reference>
<keyword evidence="4 6" id="KW-1133">Transmembrane helix</keyword>
<dbReference type="PANTHER" id="PTHR22926:SF5">
    <property type="entry name" value="PHOSPHO-N-ACETYLMURAMOYL-PENTAPEPTIDE-TRANSFERASE HOMOLOG"/>
    <property type="match status" value="1"/>
</dbReference>
<evidence type="ECO:0000256" key="3">
    <source>
        <dbReference type="ARBA" id="ARBA00022692"/>
    </source>
</evidence>
<feature type="transmembrane region" description="Helical" evidence="6">
    <location>
        <begin position="51"/>
        <end position="71"/>
    </location>
</feature>
<evidence type="ECO:0000313" key="7">
    <source>
        <dbReference type="EMBL" id="VVU95821.1"/>
    </source>
</evidence>
<name>A0A5E8CKP7_9ZZZZ</name>
<dbReference type="Pfam" id="PF00953">
    <property type="entry name" value="Glycos_transf_4"/>
    <property type="match status" value="1"/>
</dbReference>
<evidence type="ECO:0000256" key="5">
    <source>
        <dbReference type="ARBA" id="ARBA00023136"/>
    </source>
</evidence>
<dbReference type="GO" id="GO:0071555">
    <property type="term" value="P:cell wall organization"/>
    <property type="evidence" value="ECO:0007669"/>
    <property type="project" value="TreeGrafter"/>
</dbReference>
<dbReference type="GO" id="GO:0005886">
    <property type="term" value="C:plasma membrane"/>
    <property type="evidence" value="ECO:0007669"/>
    <property type="project" value="TreeGrafter"/>
</dbReference>
<feature type="transmembrane region" description="Helical" evidence="6">
    <location>
        <begin position="140"/>
        <end position="173"/>
    </location>
</feature>
<evidence type="ECO:0000256" key="2">
    <source>
        <dbReference type="ARBA" id="ARBA00022679"/>
    </source>
</evidence>
<proteinExistence type="predicted"/>
<dbReference type="EMBL" id="CABVLZ010000014">
    <property type="protein sequence ID" value="VVU95821.1"/>
    <property type="molecule type" value="Genomic_DNA"/>
</dbReference>
<keyword evidence="3 6" id="KW-0812">Transmembrane</keyword>
<feature type="transmembrane region" description="Helical" evidence="6">
    <location>
        <begin position="6"/>
        <end position="30"/>
    </location>
</feature>
<feature type="transmembrane region" description="Helical" evidence="6">
    <location>
        <begin position="77"/>
        <end position="96"/>
    </location>
</feature>
<comment type="subcellular location">
    <subcellularLocation>
        <location evidence="1">Membrane</location>
        <topology evidence="1">Multi-pass membrane protein</topology>
    </subcellularLocation>
</comment>
<keyword evidence="2 7" id="KW-0808">Transferase</keyword>
<sequence length="291" mass="33273">MIRILNFYYVYIIISIIYGGIMGTSIIRFFKNHKINNSIESQNINCHEKKNNTPLLGGLIFSIPILLYLFYCKEFKLFIFLVIGTLIGLIDDFLKIKNRLSSKGLNKFPKILLYTCNFIIYSLLFKTHKLGAKTITQNLIKYAVILCGVLVTDGIDGLLGVLSLITLLVIFFLTIASKKLCILAIFSLIPFLYYNKHQASIFMGDTGSSFLGTLLFYLINEHEYKLALSSIYLIGFVSSFLQQIALRIGKRIIKIAPFHHNLEYYGWKENEIVIFYLLNYLGVLAVSILIL</sequence>
<dbReference type="AlphaFoldDB" id="A0A5E8CKP7"/>
<dbReference type="GO" id="GO:0016780">
    <property type="term" value="F:phosphotransferase activity, for other substituted phosphate groups"/>
    <property type="evidence" value="ECO:0007669"/>
    <property type="project" value="InterPro"/>
</dbReference>
<dbReference type="PANTHER" id="PTHR22926">
    <property type="entry name" value="PHOSPHO-N-ACETYLMURAMOYL-PENTAPEPTIDE-TRANSFERASE"/>
    <property type="match status" value="1"/>
</dbReference>
<accession>A0A5E8CKP7</accession>